<dbReference type="Proteomes" id="UP001165962">
    <property type="component" value="Unassembled WGS sequence"/>
</dbReference>
<sequence>MIDEEVGSKFLEDWFQKIMSHKIVRLALIIVLVGVVTGILGYSIYSVIPKSYELSISGGDILSSRHYFAKKLQEEAESNRLKLLIQPANGSLEILEQVNEGKLDVAFIQGGLDKKFPNVNHVATLVPEMLHVLVRGDLVEDDLKGTVIDLGPRDEGTRIIGKKVLDYMGLTEGVSYVETNNSAEDLISMPANRLPDVIFNISLTPSYIADYFVKDRGYKLMELPFPNSLALRQGWVANAEILAFTYNVDPPVPAKDIQTVGTNLQVVANSEADPKAISKMLEILYSPAMVGKTRQNLKEENILIAASFPVSAGTELFMARKDPIFSQEDFEKIQGIVGIGITVLSTLLIAFRKKKGKEQDTDDAEFISLFKELAAIETELNQLDAKGDFQARRLEDIVSRLNQHKQWVLEHYATSVLKDAGIVDRLLFSINDSRSYALLRIQKIRGHAS</sequence>
<name>A0ABX0IZS0_9BACL</name>
<dbReference type="PANTHER" id="PTHR42941:SF1">
    <property type="entry name" value="SLL1037 PROTEIN"/>
    <property type="match status" value="1"/>
</dbReference>
<gene>
    <name evidence="2" type="ORF">G9U52_04345</name>
</gene>
<reference evidence="2" key="1">
    <citation type="submission" date="2020-03" db="EMBL/GenBank/DDBJ databases">
        <title>Draft sequencing of Paenibacilllus sp. S3N08.</title>
        <authorList>
            <person name="Kim D.-U."/>
        </authorList>
    </citation>
    <scope>NUCLEOTIDE SEQUENCE</scope>
    <source>
        <strain evidence="2">S3N08</strain>
    </source>
</reference>
<feature type="transmembrane region" description="Helical" evidence="1">
    <location>
        <begin position="23"/>
        <end position="45"/>
    </location>
</feature>
<dbReference type="Gene3D" id="3.40.190.10">
    <property type="entry name" value="Periplasmic binding protein-like II"/>
    <property type="match status" value="2"/>
</dbReference>
<dbReference type="SUPFAM" id="SSF53850">
    <property type="entry name" value="Periplasmic binding protein-like II"/>
    <property type="match status" value="1"/>
</dbReference>
<keyword evidence="1" id="KW-0812">Transmembrane</keyword>
<dbReference type="EMBL" id="JAAOIW010000001">
    <property type="protein sequence ID" value="NHN29061.1"/>
    <property type="molecule type" value="Genomic_DNA"/>
</dbReference>
<proteinExistence type="predicted"/>
<keyword evidence="1" id="KW-0472">Membrane</keyword>
<dbReference type="RefSeq" id="WP_166146522.1">
    <property type="nucleotide sequence ID" value="NZ_JAAOIW010000001.1"/>
</dbReference>
<protein>
    <submittedName>
        <fullName evidence="2">Uncharacterized protein</fullName>
    </submittedName>
</protein>
<keyword evidence="3" id="KW-1185">Reference proteome</keyword>
<organism evidence="2 3">
    <name type="scientific">Paenibacillus agricola</name>
    <dbReference type="NCBI Taxonomy" id="2716264"/>
    <lineage>
        <taxon>Bacteria</taxon>
        <taxon>Bacillati</taxon>
        <taxon>Bacillota</taxon>
        <taxon>Bacilli</taxon>
        <taxon>Bacillales</taxon>
        <taxon>Paenibacillaceae</taxon>
        <taxon>Paenibacillus</taxon>
    </lineage>
</organism>
<evidence type="ECO:0000256" key="1">
    <source>
        <dbReference type="SAM" id="Phobius"/>
    </source>
</evidence>
<dbReference type="PANTHER" id="PTHR42941">
    <property type="entry name" value="SLL1037 PROTEIN"/>
    <property type="match status" value="1"/>
</dbReference>
<accession>A0ABX0IZS0</accession>
<dbReference type="InterPro" id="IPR011852">
    <property type="entry name" value="TRAP_TAXI"/>
</dbReference>
<keyword evidence="1" id="KW-1133">Transmembrane helix</keyword>
<evidence type="ECO:0000313" key="2">
    <source>
        <dbReference type="EMBL" id="NHN29061.1"/>
    </source>
</evidence>
<evidence type="ECO:0000313" key="3">
    <source>
        <dbReference type="Proteomes" id="UP001165962"/>
    </source>
</evidence>
<comment type="caution">
    <text evidence="2">The sequence shown here is derived from an EMBL/GenBank/DDBJ whole genome shotgun (WGS) entry which is preliminary data.</text>
</comment>
<dbReference type="Pfam" id="PF16868">
    <property type="entry name" value="NMT1_3"/>
    <property type="match status" value="1"/>
</dbReference>
<feature type="transmembrane region" description="Helical" evidence="1">
    <location>
        <begin position="333"/>
        <end position="351"/>
    </location>
</feature>